<gene>
    <name evidence="1" type="ORF">Vadar_025229</name>
</gene>
<evidence type="ECO:0000313" key="2">
    <source>
        <dbReference type="Proteomes" id="UP000828048"/>
    </source>
</evidence>
<comment type="caution">
    <text evidence="1">The sequence shown here is derived from an EMBL/GenBank/DDBJ whole genome shotgun (WGS) entry which is preliminary data.</text>
</comment>
<evidence type="ECO:0000313" key="1">
    <source>
        <dbReference type="EMBL" id="KAH7835342.1"/>
    </source>
</evidence>
<dbReference type="EMBL" id="CM037152">
    <property type="protein sequence ID" value="KAH7835342.1"/>
    <property type="molecule type" value="Genomic_DNA"/>
</dbReference>
<name>A0ACB7X3T4_9ERIC</name>
<proteinExistence type="predicted"/>
<dbReference type="Proteomes" id="UP000828048">
    <property type="component" value="Chromosome 2"/>
</dbReference>
<keyword evidence="2" id="KW-1185">Reference proteome</keyword>
<protein>
    <submittedName>
        <fullName evidence="1">Uncharacterized protein</fullName>
    </submittedName>
</protein>
<accession>A0ACB7X3T4</accession>
<sequence length="210" mass="23843">MATENLRRRIPSGPNGGNTVEDDDEYDNEDYYDSDDDNGKERSIEHRLRAAITRRGWLSLVIAVGGPASLHLIDIFYFRSAERTYAKPNWYATPWMMDAVMLLSSLMISLSSWFTWAESENGFLRKPTMMAFLYLGYFGLSVAWDPITFGLGAIEIGILVTLVRVVFVFAIGYMLHDLNCDVGHLVMDAGGVLCLFVFRCTPWENVLFKK</sequence>
<organism evidence="1 2">
    <name type="scientific">Vaccinium darrowii</name>
    <dbReference type="NCBI Taxonomy" id="229202"/>
    <lineage>
        <taxon>Eukaryota</taxon>
        <taxon>Viridiplantae</taxon>
        <taxon>Streptophyta</taxon>
        <taxon>Embryophyta</taxon>
        <taxon>Tracheophyta</taxon>
        <taxon>Spermatophyta</taxon>
        <taxon>Magnoliopsida</taxon>
        <taxon>eudicotyledons</taxon>
        <taxon>Gunneridae</taxon>
        <taxon>Pentapetalae</taxon>
        <taxon>asterids</taxon>
        <taxon>Ericales</taxon>
        <taxon>Ericaceae</taxon>
        <taxon>Vaccinioideae</taxon>
        <taxon>Vaccinieae</taxon>
        <taxon>Vaccinium</taxon>
    </lineage>
</organism>
<reference evidence="1 2" key="1">
    <citation type="journal article" date="2021" name="Hortic Res">
        <title>High-quality reference genome and annotation aids understanding of berry development for evergreen blueberry (Vaccinium darrowii).</title>
        <authorList>
            <person name="Yu J."/>
            <person name="Hulse-Kemp A.M."/>
            <person name="Babiker E."/>
            <person name="Staton M."/>
        </authorList>
    </citation>
    <scope>NUCLEOTIDE SEQUENCE [LARGE SCALE GENOMIC DNA]</scope>
    <source>
        <strain evidence="2">cv. NJ 8807/NJ 8810</strain>
        <tissue evidence="1">Young leaf</tissue>
    </source>
</reference>